<feature type="domain" description="Transcription regulator PadR N-terminal" evidence="1">
    <location>
        <begin position="26"/>
        <end position="96"/>
    </location>
</feature>
<dbReference type="Gene3D" id="1.10.10.10">
    <property type="entry name" value="Winged helix-like DNA-binding domain superfamily/Winged helix DNA-binding domain"/>
    <property type="match status" value="1"/>
</dbReference>
<dbReference type="InterPro" id="IPR036390">
    <property type="entry name" value="WH_DNA-bd_sf"/>
</dbReference>
<dbReference type="InterPro" id="IPR005149">
    <property type="entry name" value="Tscrpt_reg_PadR_N"/>
</dbReference>
<name>A0A1V5SCU5_9BACT</name>
<organism evidence="2">
    <name type="scientific">candidate division WS2 bacterium ADurb.Bin280</name>
    <dbReference type="NCBI Taxonomy" id="1852829"/>
    <lineage>
        <taxon>Bacteria</taxon>
        <taxon>candidate division WS2</taxon>
    </lineage>
</organism>
<dbReference type="AlphaFoldDB" id="A0A1V5SCU5"/>
<comment type="caution">
    <text evidence="2">The sequence shown here is derived from an EMBL/GenBank/DDBJ whole genome shotgun (WGS) entry which is preliminary data.</text>
</comment>
<dbReference type="PANTHER" id="PTHR43252">
    <property type="entry name" value="TRANSCRIPTIONAL REGULATOR YQJI"/>
    <property type="match status" value="1"/>
</dbReference>
<dbReference type="Pfam" id="PF03551">
    <property type="entry name" value="PadR"/>
    <property type="match status" value="1"/>
</dbReference>
<reference evidence="2" key="1">
    <citation type="submission" date="2017-02" db="EMBL/GenBank/DDBJ databases">
        <title>Delving into the versatile metabolic prowess of the omnipresent phylum Bacteroidetes.</title>
        <authorList>
            <person name="Nobu M.K."/>
            <person name="Mei R."/>
            <person name="Narihiro T."/>
            <person name="Kuroda K."/>
            <person name="Liu W.-T."/>
        </authorList>
    </citation>
    <scope>NUCLEOTIDE SEQUENCE</scope>
    <source>
        <strain evidence="2">ADurb.Bin280</strain>
    </source>
</reference>
<dbReference type="InterPro" id="IPR036388">
    <property type="entry name" value="WH-like_DNA-bd_sf"/>
</dbReference>
<evidence type="ECO:0000259" key="1">
    <source>
        <dbReference type="Pfam" id="PF03551"/>
    </source>
</evidence>
<dbReference type="Proteomes" id="UP000485367">
    <property type="component" value="Unassembled WGS sequence"/>
</dbReference>
<proteinExistence type="predicted"/>
<protein>
    <submittedName>
        <fullName evidence="2">Lineage-specific thermal regulator protein</fullName>
    </submittedName>
</protein>
<dbReference type="EMBL" id="MWBO01000044">
    <property type="protein sequence ID" value="OQA52134.1"/>
    <property type="molecule type" value="Genomic_DNA"/>
</dbReference>
<evidence type="ECO:0000313" key="2">
    <source>
        <dbReference type="EMBL" id="OQA52134.1"/>
    </source>
</evidence>
<accession>A0A1V5SCU5</accession>
<sequence length="115" mass="13505">MGNSIDYTDEKYWQKLINQSLIRFYILRSLKDHDLHGYKLIQEIRKQSNEFCSPSESTLYPALNQMLNGGLIELTNPQDKTRKTYHLTDKGREAFKVSAKTWNRVIPTLSKRTIL</sequence>
<gene>
    <name evidence="2" type="ORF">BWY43_00620</name>
</gene>
<dbReference type="SUPFAM" id="SSF46785">
    <property type="entry name" value="Winged helix' DNA-binding domain"/>
    <property type="match status" value="1"/>
</dbReference>
<dbReference type="PANTHER" id="PTHR43252:SF2">
    <property type="entry name" value="TRANSCRIPTION REGULATOR, PADR-LIKE FAMILY"/>
    <property type="match status" value="1"/>
</dbReference>